<evidence type="ECO:0000256" key="2">
    <source>
        <dbReference type="ARBA" id="ARBA00023110"/>
    </source>
</evidence>
<evidence type="ECO:0000259" key="6">
    <source>
        <dbReference type="PROSITE" id="PS50059"/>
    </source>
</evidence>
<dbReference type="PANTHER" id="PTHR10516">
    <property type="entry name" value="PEPTIDYL-PROLYL CIS-TRANS ISOMERASE"/>
    <property type="match status" value="1"/>
</dbReference>
<feature type="domain" description="PPIase FKBP-type" evidence="6">
    <location>
        <begin position="81"/>
        <end position="167"/>
    </location>
</feature>
<dbReference type="PANTHER" id="PTHR10516:SF443">
    <property type="entry name" value="FK506-BINDING PROTEIN 59-RELATED"/>
    <property type="match status" value="1"/>
</dbReference>
<evidence type="ECO:0000256" key="3">
    <source>
        <dbReference type="ARBA" id="ARBA00023235"/>
    </source>
</evidence>
<organism evidence="7 8">
    <name type="scientific">Mucilaginibacter conchicola</name>
    <dbReference type="NCBI Taxonomy" id="2303333"/>
    <lineage>
        <taxon>Bacteria</taxon>
        <taxon>Pseudomonadati</taxon>
        <taxon>Bacteroidota</taxon>
        <taxon>Sphingobacteriia</taxon>
        <taxon>Sphingobacteriales</taxon>
        <taxon>Sphingobacteriaceae</taxon>
        <taxon>Mucilaginibacter</taxon>
    </lineage>
</organism>
<dbReference type="InterPro" id="IPR001179">
    <property type="entry name" value="PPIase_FKBP_dom"/>
</dbReference>
<dbReference type="InterPro" id="IPR046357">
    <property type="entry name" value="PPIase_dom_sf"/>
</dbReference>
<dbReference type="Gene3D" id="3.10.50.40">
    <property type="match status" value="1"/>
</dbReference>
<reference evidence="7 8" key="1">
    <citation type="submission" date="2018-08" db="EMBL/GenBank/DDBJ databases">
        <title>Mucilaginibacter sp. MYSH2.</title>
        <authorList>
            <person name="Seo T."/>
        </authorList>
    </citation>
    <scope>NUCLEOTIDE SEQUENCE [LARGE SCALE GENOMIC DNA]</scope>
    <source>
        <strain evidence="7 8">MYSH2</strain>
    </source>
</reference>
<comment type="catalytic activity">
    <reaction evidence="1 4 5">
        <text>[protein]-peptidylproline (omega=180) = [protein]-peptidylproline (omega=0)</text>
        <dbReference type="Rhea" id="RHEA:16237"/>
        <dbReference type="Rhea" id="RHEA-COMP:10747"/>
        <dbReference type="Rhea" id="RHEA-COMP:10748"/>
        <dbReference type="ChEBI" id="CHEBI:83833"/>
        <dbReference type="ChEBI" id="CHEBI:83834"/>
        <dbReference type="EC" id="5.2.1.8"/>
    </reaction>
</comment>
<name>A0A372NNV5_9SPHI</name>
<keyword evidence="3 4" id="KW-0413">Isomerase</keyword>
<dbReference type="RefSeq" id="WP_117393734.1">
    <property type="nucleotide sequence ID" value="NZ_QWDC01000004.1"/>
</dbReference>
<accession>A0A372NNV5</accession>
<dbReference type="Pfam" id="PF00254">
    <property type="entry name" value="FKBP_C"/>
    <property type="match status" value="1"/>
</dbReference>
<dbReference type="Proteomes" id="UP000264217">
    <property type="component" value="Unassembled WGS sequence"/>
</dbReference>
<dbReference type="EMBL" id="QWDC01000004">
    <property type="protein sequence ID" value="RFZ90320.1"/>
    <property type="molecule type" value="Genomic_DNA"/>
</dbReference>
<dbReference type="OrthoDB" id="669809at2"/>
<proteinExistence type="inferred from homology"/>
<dbReference type="SUPFAM" id="SSF54534">
    <property type="entry name" value="FKBP-like"/>
    <property type="match status" value="1"/>
</dbReference>
<comment type="caution">
    <text evidence="7">The sequence shown here is derived from an EMBL/GenBank/DDBJ whole genome shotgun (WGS) entry which is preliminary data.</text>
</comment>
<evidence type="ECO:0000313" key="7">
    <source>
        <dbReference type="EMBL" id="RFZ90320.1"/>
    </source>
</evidence>
<dbReference type="GO" id="GO:0003755">
    <property type="term" value="F:peptidyl-prolyl cis-trans isomerase activity"/>
    <property type="evidence" value="ECO:0007669"/>
    <property type="project" value="UniProtKB-UniRule"/>
</dbReference>
<dbReference type="AlphaFoldDB" id="A0A372NNV5"/>
<protein>
    <recommendedName>
        <fullName evidence="5">Peptidyl-prolyl cis-trans isomerase</fullName>
        <ecNumber evidence="5">5.2.1.8</ecNumber>
    </recommendedName>
</protein>
<keyword evidence="2 4" id="KW-0697">Rotamase</keyword>
<evidence type="ECO:0000256" key="4">
    <source>
        <dbReference type="PROSITE-ProRule" id="PRU00277"/>
    </source>
</evidence>
<keyword evidence="8" id="KW-1185">Reference proteome</keyword>
<sequence length="168" mass="18454">MNRVLLILLLFAGCFASCKKGYDAIAIERSQAAVDNGIIQDYIDSHNLRDLVQEVDSIDVPTGIYYQVLAPGSGSDIFSNSTRVTVAYTAKILTTGKVFGQSNNFHPSFTLGETIRAWKLSIPQIKKGGKIRILSPSRYAYGPYDQDSLGVPKNSVCDFEIELLNVTN</sequence>
<evidence type="ECO:0000256" key="1">
    <source>
        <dbReference type="ARBA" id="ARBA00000971"/>
    </source>
</evidence>
<evidence type="ECO:0000313" key="8">
    <source>
        <dbReference type="Proteomes" id="UP000264217"/>
    </source>
</evidence>
<dbReference type="InterPro" id="IPR050689">
    <property type="entry name" value="FKBP-type_PPIase"/>
</dbReference>
<evidence type="ECO:0000256" key="5">
    <source>
        <dbReference type="RuleBase" id="RU003915"/>
    </source>
</evidence>
<dbReference type="EC" id="5.2.1.8" evidence="5"/>
<comment type="similarity">
    <text evidence="5">Belongs to the FKBP-type PPIase family.</text>
</comment>
<gene>
    <name evidence="7" type="ORF">D0C36_21220</name>
</gene>
<dbReference type="PROSITE" id="PS50059">
    <property type="entry name" value="FKBP_PPIASE"/>
    <property type="match status" value="1"/>
</dbReference>